<feature type="region of interest" description="Disordered" evidence="2">
    <location>
        <begin position="107"/>
        <end position="128"/>
    </location>
</feature>
<name>A0A271KHB3_9HYPH</name>
<reference evidence="4 5" key="1">
    <citation type="submission" date="2017-08" db="EMBL/GenBank/DDBJ databases">
        <title>Mesorhizobium wenxinae sp. nov., a novel rhizobial species isolated from root nodules of chickpea (Cicer arietinum L.).</title>
        <authorList>
            <person name="Zhang J."/>
        </authorList>
    </citation>
    <scope>NUCLEOTIDE SEQUENCE [LARGE SCALE GENOMIC DNA]</scope>
    <source>
        <strain evidence="5">WYCCWR 10019</strain>
    </source>
</reference>
<dbReference type="PANTHER" id="PTHR10937:SF8">
    <property type="entry name" value="AMINOTRANSFERASE-RELATED"/>
    <property type="match status" value="1"/>
</dbReference>
<evidence type="ECO:0000313" key="5">
    <source>
        <dbReference type="Proteomes" id="UP000215931"/>
    </source>
</evidence>
<feature type="compositionally biased region" description="Basic and acidic residues" evidence="2">
    <location>
        <begin position="1"/>
        <end position="32"/>
    </location>
</feature>
<protein>
    <recommendedName>
        <fullName evidence="3">SIS domain-containing protein</fullName>
    </recommendedName>
</protein>
<dbReference type="PANTHER" id="PTHR10937">
    <property type="entry name" value="GLUCOSAMINE--FRUCTOSE-6-PHOSPHATE AMINOTRANSFERASE, ISOMERIZING"/>
    <property type="match status" value="1"/>
</dbReference>
<keyword evidence="1" id="KW-0032">Aminotransferase</keyword>
<keyword evidence="1" id="KW-0808">Transferase</keyword>
<dbReference type="AlphaFoldDB" id="A0A271KHB3"/>
<dbReference type="Proteomes" id="UP000215931">
    <property type="component" value="Unassembled WGS sequence"/>
</dbReference>
<evidence type="ECO:0000259" key="3">
    <source>
        <dbReference type="PROSITE" id="PS51464"/>
    </source>
</evidence>
<feature type="region of interest" description="Disordered" evidence="2">
    <location>
        <begin position="1"/>
        <end position="67"/>
    </location>
</feature>
<proteinExistence type="predicted"/>
<evidence type="ECO:0000256" key="1">
    <source>
        <dbReference type="ARBA" id="ARBA00022576"/>
    </source>
</evidence>
<dbReference type="Pfam" id="PF01380">
    <property type="entry name" value="SIS"/>
    <property type="match status" value="1"/>
</dbReference>
<dbReference type="Gene3D" id="3.40.50.10490">
    <property type="entry name" value="Glucose-6-phosphate isomerase like protein, domain 1"/>
    <property type="match status" value="2"/>
</dbReference>
<dbReference type="GO" id="GO:0008483">
    <property type="term" value="F:transaminase activity"/>
    <property type="evidence" value="ECO:0007669"/>
    <property type="project" value="UniProtKB-KW"/>
</dbReference>
<dbReference type="GO" id="GO:0097367">
    <property type="term" value="F:carbohydrate derivative binding"/>
    <property type="evidence" value="ECO:0007669"/>
    <property type="project" value="InterPro"/>
</dbReference>
<dbReference type="GO" id="GO:1901135">
    <property type="term" value="P:carbohydrate derivative metabolic process"/>
    <property type="evidence" value="ECO:0007669"/>
    <property type="project" value="InterPro"/>
</dbReference>
<feature type="compositionally biased region" description="Basic and acidic residues" evidence="2">
    <location>
        <begin position="53"/>
        <end position="64"/>
    </location>
</feature>
<dbReference type="CDD" id="cd05009">
    <property type="entry name" value="SIS_GlmS_GlmD_2"/>
    <property type="match status" value="1"/>
</dbReference>
<feature type="domain" description="SIS" evidence="3">
    <location>
        <begin position="209"/>
        <end position="342"/>
    </location>
</feature>
<evidence type="ECO:0000256" key="2">
    <source>
        <dbReference type="SAM" id="MobiDB-lite"/>
    </source>
</evidence>
<dbReference type="InterPro" id="IPR001347">
    <property type="entry name" value="SIS_dom"/>
</dbReference>
<dbReference type="InterPro" id="IPR035490">
    <property type="entry name" value="GlmS/FrlB_SIS"/>
</dbReference>
<dbReference type="EMBL" id="NPKH01000020">
    <property type="protein sequence ID" value="PAP95090.1"/>
    <property type="molecule type" value="Genomic_DNA"/>
</dbReference>
<dbReference type="InterPro" id="IPR046348">
    <property type="entry name" value="SIS_dom_sf"/>
</dbReference>
<keyword evidence="5" id="KW-1185">Reference proteome</keyword>
<accession>A0A271KHB3</accession>
<dbReference type="PROSITE" id="PS51464">
    <property type="entry name" value="SIS"/>
    <property type="match status" value="1"/>
</dbReference>
<evidence type="ECO:0000313" key="4">
    <source>
        <dbReference type="EMBL" id="PAP95090.1"/>
    </source>
</evidence>
<comment type="caution">
    <text evidence="4">The sequence shown here is derived from an EMBL/GenBank/DDBJ whole genome shotgun (WGS) entry which is preliminary data.</text>
</comment>
<organism evidence="4 5">
    <name type="scientific">Mesorhizobium wenxiniae</name>
    <dbReference type="NCBI Taxonomy" id="2014805"/>
    <lineage>
        <taxon>Bacteria</taxon>
        <taxon>Pseudomonadati</taxon>
        <taxon>Pseudomonadota</taxon>
        <taxon>Alphaproteobacteria</taxon>
        <taxon>Hyphomicrobiales</taxon>
        <taxon>Phyllobacteriaceae</taxon>
        <taxon>Mesorhizobium</taxon>
    </lineage>
</organism>
<sequence length="352" mass="38479">MSSRPQEDASGRKRMHNEQRQRDPQGNRRDSDCSAPIVGGSVRSDWQGGTRAWRREAPAPRDDGPGQFRSCRYLPPLCFRDFARHPRFLNLTVDQFDLWTPAGPQRRALPRRQSIRPQPRHCQGGRDGQEGGALVAAIVNDMSSPVAKEVDVVIPINAGEERAIAATKSFMGAAAAGLRLLTILSGDASLRRALDTLPDVLEQTDRNHTIDLFAIVKARTAFVIGRGPALGIAQEAALKLKEIVQFPAEAYSSAEVRHGPWQLGQTDCALVGWKTDAVSSESQNAVVSAYRALGRPVLDLQDIGRRSAENLGNMIAPLIPLPGFYRALVMAAMQLGLDPDRPKLLSKVTETI</sequence>
<dbReference type="SUPFAM" id="SSF53697">
    <property type="entry name" value="SIS domain"/>
    <property type="match status" value="1"/>
</dbReference>
<gene>
    <name evidence="4" type="ORF">CIT31_13485</name>
</gene>